<evidence type="ECO:0000313" key="4">
    <source>
        <dbReference type="EMBL" id="TCP23939.1"/>
    </source>
</evidence>
<evidence type="ECO:0000259" key="3">
    <source>
        <dbReference type="PROSITE" id="PS51186"/>
    </source>
</evidence>
<protein>
    <submittedName>
        <fullName evidence="4">Phosphinothricin acetyltransferase</fullName>
    </submittedName>
</protein>
<organism evidence="4 5">
    <name type="scientific">Tenacibaculum skagerrakense</name>
    <dbReference type="NCBI Taxonomy" id="186571"/>
    <lineage>
        <taxon>Bacteria</taxon>
        <taxon>Pseudomonadati</taxon>
        <taxon>Bacteroidota</taxon>
        <taxon>Flavobacteriia</taxon>
        <taxon>Flavobacteriales</taxon>
        <taxon>Flavobacteriaceae</taxon>
        <taxon>Tenacibaculum</taxon>
    </lineage>
</organism>
<dbReference type="EMBL" id="SLXM01000007">
    <property type="protein sequence ID" value="TCP23939.1"/>
    <property type="molecule type" value="Genomic_DNA"/>
</dbReference>
<dbReference type="GO" id="GO:0016747">
    <property type="term" value="F:acyltransferase activity, transferring groups other than amino-acyl groups"/>
    <property type="evidence" value="ECO:0007669"/>
    <property type="project" value="InterPro"/>
</dbReference>
<dbReference type="InterPro" id="IPR000182">
    <property type="entry name" value="GNAT_dom"/>
</dbReference>
<dbReference type="Gene3D" id="3.40.630.30">
    <property type="match status" value="1"/>
</dbReference>
<accession>A0A4R2NQ23</accession>
<name>A0A4R2NQ23_9FLAO</name>
<evidence type="ECO:0000256" key="1">
    <source>
        <dbReference type="ARBA" id="ARBA00022679"/>
    </source>
</evidence>
<gene>
    <name evidence="4" type="ORF">EV195_107105</name>
</gene>
<dbReference type="PANTHER" id="PTHR43072">
    <property type="entry name" value="N-ACETYLTRANSFERASE"/>
    <property type="match status" value="1"/>
</dbReference>
<dbReference type="OrthoDB" id="9799096at2"/>
<proteinExistence type="predicted"/>
<keyword evidence="5" id="KW-1185">Reference proteome</keyword>
<dbReference type="SUPFAM" id="SSF55729">
    <property type="entry name" value="Acyl-CoA N-acyltransferases (Nat)"/>
    <property type="match status" value="1"/>
</dbReference>
<sequence length="161" mass="18541">MSLKILPLTEIHWLQVAKIYEEGIKTGNATFRTQVPDWETWNSNCHKHSRFVIVNSEEEVLGWCALAPVSSRFEYRGVAEVSVYIKLSAIGNGIGSLLMKSLIQSSEENGIWTLYSSMFPENIGSVRLHEKFGFRKVGYRERIAELNGIWRDTIIYERRSK</sequence>
<dbReference type="Pfam" id="PF00583">
    <property type="entry name" value="Acetyltransf_1"/>
    <property type="match status" value="1"/>
</dbReference>
<dbReference type="InterPro" id="IPR016181">
    <property type="entry name" value="Acyl_CoA_acyltransferase"/>
</dbReference>
<reference evidence="4 5" key="1">
    <citation type="submission" date="2019-03" db="EMBL/GenBank/DDBJ databases">
        <title>Genomic Encyclopedia of Type Strains, Phase IV (KMG-IV): sequencing the most valuable type-strain genomes for metagenomic binning, comparative biology and taxonomic classification.</title>
        <authorList>
            <person name="Goeker M."/>
        </authorList>
    </citation>
    <scope>NUCLEOTIDE SEQUENCE [LARGE SCALE GENOMIC DNA]</scope>
    <source>
        <strain evidence="4 5">DSM 14836</strain>
    </source>
</reference>
<evidence type="ECO:0000313" key="5">
    <source>
        <dbReference type="Proteomes" id="UP000294564"/>
    </source>
</evidence>
<dbReference type="Proteomes" id="UP000294564">
    <property type="component" value="Unassembled WGS sequence"/>
</dbReference>
<dbReference type="AlphaFoldDB" id="A0A4R2NQ23"/>
<keyword evidence="2" id="KW-0012">Acyltransferase</keyword>
<feature type="domain" description="N-acetyltransferase" evidence="3">
    <location>
        <begin position="3"/>
        <end position="155"/>
    </location>
</feature>
<dbReference type="PROSITE" id="PS51186">
    <property type="entry name" value="GNAT"/>
    <property type="match status" value="1"/>
</dbReference>
<dbReference type="RefSeq" id="WP_132795214.1">
    <property type="nucleotide sequence ID" value="NZ_SLXM01000007.1"/>
</dbReference>
<comment type="caution">
    <text evidence="4">The sequence shown here is derived from an EMBL/GenBank/DDBJ whole genome shotgun (WGS) entry which is preliminary data.</text>
</comment>
<dbReference type="PANTHER" id="PTHR43072:SF23">
    <property type="entry name" value="UPF0039 PROTEIN C11D3.02C"/>
    <property type="match status" value="1"/>
</dbReference>
<evidence type="ECO:0000256" key="2">
    <source>
        <dbReference type="ARBA" id="ARBA00023315"/>
    </source>
</evidence>
<keyword evidence="1 4" id="KW-0808">Transferase</keyword>